<accession>A0A6A5BD38</accession>
<dbReference type="InterPro" id="IPR011990">
    <property type="entry name" value="TPR-like_helical_dom_sf"/>
</dbReference>
<dbReference type="VEuPathDB" id="AmoebaDB:NF0083570"/>
<dbReference type="VEuPathDB" id="AmoebaDB:FDP41_005730"/>
<dbReference type="GO" id="GO:0005052">
    <property type="term" value="F:peroxisome matrix targeting signal-1 binding"/>
    <property type="evidence" value="ECO:0007669"/>
    <property type="project" value="TreeGrafter"/>
</dbReference>
<keyword evidence="6 8" id="KW-0802">TPR repeat</keyword>
<dbReference type="SMART" id="SM00028">
    <property type="entry name" value="TPR"/>
    <property type="match status" value="4"/>
</dbReference>
<dbReference type="PROSITE" id="PS50005">
    <property type="entry name" value="TPR"/>
    <property type="match status" value="4"/>
</dbReference>
<dbReference type="SUPFAM" id="SSF48452">
    <property type="entry name" value="TPR-like"/>
    <property type="match status" value="1"/>
</dbReference>
<evidence type="ECO:0000256" key="3">
    <source>
        <dbReference type="ARBA" id="ARBA00005348"/>
    </source>
</evidence>
<keyword evidence="5" id="KW-0677">Repeat</keyword>
<evidence type="ECO:0000256" key="4">
    <source>
        <dbReference type="ARBA" id="ARBA00022490"/>
    </source>
</evidence>
<feature type="region of interest" description="Disordered" evidence="9">
    <location>
        <begin position="1"/>
        <end position="40"/>
    </location>
</feature>
<evidence type="ECO:0000256" key="5">
    <source>
        <dbReference type="ARBA" id="ARBA00022737"/>
    </source>
</evidence>
<feature type="repeat" description="TPR" evidence="8">
    <location>
        <begin position="442"/>
        <end position="475"/>
    </location>
</feature>
<dbReference type="GeneID" id="68112948"/>
<dbReference type="PANTHER" id="PTHR10130">
    <property type="entry name" value="PEROXISOMAL TARGETING SIGNAL 1 RECEPTOR PEX5"/>
    <property type="match status" value="1"/>
</dbReference>
<dbReference type="AlphaFoldDB" id="A0A6A5BD38"/>
<evidence type="ECO:0000256" key="7">
    <source>
        <dbReference type="ARBA" id="ARBA00023140"/>
    </source>
</evidence>
<reference evidence="10 11" key="1">
    <citation type="journal article" date="2019" name="Sci. Rep.">
        <title>Nanopore sequencing improves the draft genome of the human pathogenic amoeba Naegleria fowleri.</title>
        <authorList>
            <person name="Liechti N."/>
            <person name="Schurch N."/>
            <person name="Bruggmann R."/>
            <person name="Wittwer M."/>
        </authorList>
    </citation>
    <scope>NUCLEOTIDE SEQUENCE [LARGE SCALE GENOMIC DNA]</scope>
    <source>
        <strain evidence="10 11">ATCC 30894</strain>
    </source>
</reference>
<dbReference type="VEuPathDB" id="AmoebaDB:NfTy_045620"/>
<feature type="repeat" description="TPR" evidence="8">
    <location>
        <begin position="408"/>
        <end position="441"/>
    </location>
</feature>
<evidence type="ECO:0000256" key="2">
    <source>
        <dbReference type="ARBA" id="ARBA00004496"/>
    </source>
</evidence>
<sequence>MLRDIFTSEKGSEQSQQQGSSSGASRSGNPLSGLINPTLRDIQKQEDFYNNVQRYSGSGEGSASSASHEAFSPFQYSSTNRVSSADSATLSPISRMKMKERSERITRHLYPDMNEQTNQLNQRFGTMNIGGSSSSNNYASSSSMFSSSNMGDIGEENAGMFLQNHSLDSYLNMLQQQVQTIGEHINQEQGLVTQLHEPYIFLTSQTTNPYLQHQDHQYQNLYELAKRLLSQENQQNASTTNTEQAILALEAQVILEPHHADAWYALGQCHAECDDDARAIACYAEAFRQDNNHLDALVDLGVSNANELQKHVSLMYLKRWITSHPVYASVVGDLLKEMDMDDHVSTTMVDFYQVHSKVRKLFEKAANESPTKDSKLHTALGVLYHLVNDYENAIQQFKMACQTDPTNHSLWNKLGATHANAKKPELAIECYRRALNLKPDYVRAWVNLGIAHSNRAEYETAAKFYLRSLKLCPRNNHVWYYLSYDFSCLQRKDLVEKCKRRNVDLFKSDFQF</sequence>
<dbReference type="OrthoDB" id="987945at2759"/>
<protein>
    <submittedName>
        <fullName evidence="10">Uncharacterized protein</fullName>
    </submittedName>
</protein>
<gene>
    <name evidence="10" type="ORF">FDP41_005730</name>
</gene>
<feature type="compositionally biased region" description="Low complexity" evidence="9">
    <location>
        <begin position="13"/>
        <end position="28"/>
    </location>
</feature>
<name>A0A6A5BD38_NAEFO</name>
<proteinExistence type="inferred from homology"/>
<evidence type="ECO:0000256" key="6">
    <source>
        <dbReference type="ARBA" id="ARBA00022803"/>
    </source>
</evidence>
<feature type="repeat" description="TPR" evidence="8">
    <location>
        <begin position="260"/>
        <end position="293"/>
    </location>
</feature>
<dbReference type="RefSeq" id="XP_044559690.1">
    <property type="nucleotide sequence ID" value="XM_044709287.1"/>
</dbReference>
<comment type="caution">
    <text evidence="10">The sequence shown here is derived from an EMBL/GenBank/DDBJ whole genome shotgun (WGS) entry which is preliminary data.</text>
</comment>
<dbReference type="EMBL" id="VFQX01000048">
    <property type="protein sequence ID" value="KAF0974977.1"/>
    <property type="molecule type" value="Genomic_DNA"/>
</dbReference>
<comment type="similarity">
    <text evidence="3">Belongs to the peroxisomal targeting signal receptor family.</text>
</comment>
<dbReference type="Pfam" id="PF13414">
    <property type="entry name" value="TPR_11"/>
    <property type="match status" value="1"/>
</dbReference>
<dbReference type="Pfam" id="PF13432">
    <property type="entry name" value="TPR_16"/>
    <property type="match status" value="1"/>
</dbReference>
<evidence type="ECO:0000256" key="8">
    <source>
        <dbReference type="PROSITE-ProRule" id="PRU00339"/>
    </source>
</evidence>
<dbReference type="GO" id="GO:0016560">
    <property type="term" value="P:protein import into peroxisome matrix, docking"/>
    <property type="evidence" value="ECO:0007669"/>
    <property type="project" value="TreeGrafter"/>
</dbReference>
<organism evidence="10 11">
    <name type="scientific">Naegleria fowleri</name>
    <name type="common">Brain eating amoeba</name>
    <dbReference type="NCBI Taxonomy" id="5763"/>
    <lineage>
        <taxon>Eukaryota</taxon>
        <taxon>Discoba</taxon>
        <taxon>Heterolobosea</taxon>
        <taxon>Tetramitia</taxon>
        <taxon>Eutetramitia</taxon>
        <taxon>Vahlkampfiidae</taxon>
        <taxon>Naegleria</taxon>
    </lineage>
</organism>
<evidence type="ECO:0000256" key="1">
    <source>
        <dbReference type="ARBA" id="ARBA00004275"/>
    </source>
</evidence>
<evidence type="ECO:0000256" key="9">
    <source>
        <dbReference type="SAM" id="MobiDB-lite"/>
    </source>
</evidence>
<comment type="subcellular location">
    <subcellularLocation>
        <location evidence="2">Cytoplasm</location>
    </subcellularLocation>
    <subcellularLocation>
        <location evidence="1">Peroxisome</location>
    </subcellularLocation>
</comment>
<feature type="compositionally biased region" description="Basic and acidic residues" evidence="9">
    <location>
        <begin position="1"/>
        <end position="12"/>
    </location>
</feature>
<dbReference type="Proteomes" id="UP000444721">
    <property type="component" value="Unassembled WGS sequence"/>
</dbReference>
<keyword evidence="4" id="KW-0963">Cytoplasm</keyword>
<dbReference type="PANTHER" id="PTHR10130:SF0">
    <property type="entry name" value="GH08708P"/>
    <property type="match status" value="1"/>
</dbReference>
<dbReference type="Gene3D" id="1.25.40.10">
    <property type="entry name" value="Tetratricopeptide repeat domain"/>
    <property type="match status" value="1"/>
</dbReference>
<dbReference type="Pfam" id="PF13181">
    <property type="entry name" value="TPR_8"/>
    <property type="match status" value="1"/>
</dbReference>
<keyword evidence="7" id="KW-0576">Peroxisome</keyword>
<dbReference type="GO" id="GO:0005778">
    <property type="term" value="C:peroxisomal membrane"/>
    <property type="evidence" value="ECO:0007669"/>
    <property type="project" value="TreeGrafter"/>
</dbReference>
<dbReference type="OMA" id="CHAECDD"/>
<evidence type="ECO:0000313" key="11">
    <source>
        <dbReference type="Proteomes" id="UP000444721"/>
    </source>
</evidence>
<evidence type="ECO:0000313" key="10">
    <source>
        <dbReference type="EMBL" id="KAF0974977.1"/>
    </source>
</evidence>
<dbReference type="GO" id="GO:0005829">
    <property type="term" value="C:cytosol"/>
    <property type="evidence" value="ECO:0007669"/>
    <property type="project" value="TreeGrafter"/>
</dbReference>
<keyword evidence="11" id="KW-1185">Reference proteome</keyword>
<feature type="repeat" description="TPR" evidence="8">
    <location>
        <begin position="374"/>
        <end position="407"/>
    </location>
</feature>
<dbReference type="InterPro" id="IPR019734">
    <property type="entry name" value="TPR_rpt"/>
</dbReference>
<dbReference type="InterPro" id="IPR024111">
    <property type="entry name" value="PEX5/PEX5L"/>
</dbReference>